<dbReference type="Pfam" id="PF13655">
    <property type="entry name" value="RVT_N"/>
    <property type="match status" value="1"/>
</dbReference>
<evidence type="ECO:0000259" key="1">
    <source>
        <dbReference type="Pfam" id="PF13655"/>
    </source>
</evidence>
<name>A0ABU9ENS4_LIMFS</name>
<keyword evidence="2" id="KW-0808">Transferase</keyword>
<comment type="caution">
    <text evidence="2">The sequence shown here is derived from an EMBL/GenBank/DDBJ whole genome shotgun (WGS) entry which is preliminary data.</text>
</comment>
<accession>A0ABU9ENS4</accession>
<gene>
    <name evidence="2" type="ORF">AAEJ74_18395</name>
</gene>
<organism evidence="2 3">
    <name type="scientific">Limnospira fusiformis PMC 851.14</name>
    <dbReference type="NCBI Taxonomy" id="2219512"/>
    <lineage>
        <taxon>Bacteria</taxon>
        <taxon>Bacillati</taxon>
        <taxon>Cyanobacteriota</taxon>
        <taxon>Cyanophyceae</taxon>
        <taxon>Oscillatoriophycideae</taxon>
        <taxon>Oscillatoriales</taxon>
        <taxon>Sirenicapillariaceae</taxon>
        <taxon>Limnospira</taxon>
    </lineage>
</organism>
<dbReference type="EMBL" id="JBBWYZ010000015">
    <property type="protein sequence ID" value="MEK9513586.1"/>
    <property type="molecule type" value="Genomic_DNA"/>
</dbReference>
<keyword evidence="3" id="KW-1185">Reference proteome</keyword>
<evidence type="ECO:0000313" key="3">
    <source>
        <dbReference type="Proteomes" id="UP001387447"/>
    </source>
</evidence>
<proteinExistence type="predicted"/>
<sequence>MAIASLKKGFGKPKPIKTTNNAWKVIPWTKVQRKVFKLQKSIFQAAKSGQDAKARRWQRLLVKSYYACETFRSEIGMQCPK</sequence>
<protein>
    <submittedName>
        <fullName evidence="2">Reverse transcriptase N-terminal domain-containing protein</fullName>
    </submittedName>
</protein>
<dbReference type="InterPro" id="IPR025960">
    <property type="entry name" value="RVT_N"/>
</dbReference>
<reference evidence="2 3" key="1">
    <citation type="journal article" date="2024" name="Front. Microbiol.">
        <title>Transcriptomic insights into the dominance of two phototrophs throughout the water column of a tropical hypersaline-alkaline crater lake (Dziani Dzaha, Mayotte).</title>
        <authorList>
            <person name="Duperron S."/>
            <person name="Halary S."/>
            <person name="Bouly J.-P."/>
            <person name="Roussel T."/>
            <person name="Hugoni M."/>
            <person name="Bruto M."/>
            <person name="Oger P."/>
            <person name="Duval C."/>
            <person name="Woo A."/>
            <person name="Jezequiel D."/>
            <person name="Ader M."/>
            <person name="Leboulanger C."/>
            <person name="Agogue H."/>
            <person name="Grossi V."/>
            <person name="Trousselier M."/>
            <person name="Bernard C."/>
        </authorList>
    </citation>
    <scope>NUCLEOTIDE SEQUENCE [LARGE SCALE GENOMIC DNA]</scope>
    <source>
        <strain evidence="2 3">PMC 851.14</strain>
    </source>
</reference>
<feature type="domain" description="Reverse transcriptase N-terminal" evidence="1">
    <location>
        <begin position="23"/>
        <end position="67"/>
    </location>
</feature>
<keyword evidence="2" id="KW-0695">RNA-directed DNA polymerase</keyword>
<evidence type="ECO:0000313" key="2">
    <source>
        <dbReference type="EMBL" id="MEK9513586.1"/>
    </source>
</evidence>
<dbReference type="GO" id="GO:0003964">
    <property type="term" value="F:RNA-directed DNA polymerase activity"/>
    <property type="evidence" value="ECO:0007669"/>
    <property type="project" value="UniProtKB-KW"/>
</dbReference>
<keyword evidence="2" id="KW-0548">Nucleotidyltransferase</keyword>
<dbReference type="RefSeq" id="WP_048894957.1">
    <property type="nucleotide sequence ID" value="NZ_JBBWYZ010000015.1"/>
</dbReference>
<dbReference type="Proteomes" id="UP001387447">
    <property type="component" value="Unassembled WGS sequence"/>
</dbReference>